<dbReference type="SUPFAM" id="SSF46894">
    <property type="entry name" value="C-terminal effector domain of the bipartite response regulators"/>
    <property type="match status" value="1"/>
</dbReference>
<dbReference type="SMART" id="SM00862">
    <property type="entry name" value="Trans_reg_C"/>
    <property type="match status" value="1"/>
</dbReference>
<keyword evidence="11" id="KW-1185">Reference proteome</keyword>
<keyword evidence="1 6" id="KW-0597">Phosphoprotein</keyword>
<organism evidence="10 11">
    <name type="scientific">Sulfurovum xiamenensis</name>
    <dbReference type="NCBI Taxonomy" id="3019066"/>
    <lineage>
        <taxon>Bacteria</taxon>
        <taxon>Pseudomonadati</taxon>
        <taxon>Campylobacterota</taxon>
        <taxon>Epsilonproteobacteria</taxon>
        <taxon>Campylobacterales</taxon>
        <taxon>Sulfurovaceae</taxon>
        <taxon>Sulfurovum</taxon>
    </lineage>
</organism>
<dbReference type="PANTHER" id="PTHR48111">
    <property type="entry name" value="REGULATOR OF RPOS"/>
    <property type="match status" value="1"/>
</dbReference>
<keyword evidence="3" id="KW-0805">Transcription regulation</keyword>
<feature type="domain" description="Response regulatory" evidence="8">
    <location>
        <begin position="2"/>
        <end position="116"/>
    </location>
</feature>
<evidence type="ECO:0000313" key="10">
    <source>
        <dbReference type="EMBL" id="MDM5262736.1"/>
    </source>
</evidence>
<dbReference type="PANTHER" id="PTHR48111:SF21">
    <property type="entry name" value="DNA-BINDING DUAL MASTER TRANSCRIPTIONAL REGULATOR RPAA"/>
    <property type="match status" value="1"/>
</dbReference>
<proteinExistence type="predicted"/>
<dbReference type="InterPro" id="IPR016032">
    <property type="entry name" value="Sig_transdc_resp-reg_C-effctor"/>
</dbReference>
<dbReference type="InterPro" id="IPR001867">
    <property type="entry name" value="OmpR/PhoB-type_DNA-bd"/>
</dbReference>
<keyword evidence="4 7" id="KW-0238">DNA-binding</keyword>
<gene>
    <name evidence="10" type="ORF">PF327_00780</name>
</gene>
<dbReference type="InterPro" id="IPR036388">
    <property type="entry name" value="WH-like_DNA-bd_sf"/>
</dbReference>
<dbReference type="InterPro" id="IPR001789">
    <property type="entry name" value="Sig_transdc_resp-reg_receiver"/>
</dbReference>
<dbReference type="Pfam" id="PF00072">
    <property type="entry name" value="Response_reg"/>
    <property type="match status" value="1"/>
</dbReference>
<dbReference type="InterPro" id="IPR011006">
    <property type="entry name" value="CheY-like_superfamily"/>
</dbReference>
<evidence type="ECO:0000256" key="7">
    <source>
        <dbReference type="PROSITE-ProRule" id="PRU01091"/>
    </source>
</evidence>
<accession>A0ABT7QP11</accession>
<keyword evidence="5" id="KW-0804">Transcription</keyword>
<evidence type="ECO:0000256" key="1">
    <source>
        <dbReference type="ARBA" id="ARBA00022553"/>
    </source>
</evidence>
<dbReference type="Pfam" id="PF00486">
    <property type="entry name" value="Trans_reg_C"/>
    <property type="match status" value="1"/>
</dbReference>
<evidence type="ECO:0000259" key="8">
    <source>
        <dbReference type="PROSITE" id="PS50110"/>
    </source>
</evidence>
<reference evidence="10" key="1">
    <citation type="submission" date="2023-01" db="EMBL/GenBank/DDBJ databases">
        <title>Sulfurovum sp. XTW-4 genome assembly.</title>
        <authorList>
            <person name="Wang J."/>
        </authorList>
    </citation>
    <scope>NUCLEOTIDE SEQUENCE</scope>
    <source>
        <strain evidence="10">XTW-4</strain>
    </source>
</reference>
<dbReference type="EMBL" id="JAQIBC010000001">
    <property type="protein sequence ID" value="MDM5262736.1"/>
    <property type="molecule type" value="Genomic_DNA"/>
</dbReference>
<feature type="DNA-binding region" description="OmpR/PhoB-type" evidence="7">
    <location>
        <begin position="124"/>
        <end position="218"/>
    </location>
</feature>
<dbReference type="Proteomes" id="UP001169066">
    <property type="component" value="Unassembled WGS sequence"/>
</dbReference>
<evidence type="ECO:0000259" key="9">
    <source>
        <dbReference type="PROSITE" id="PS51755"/>
    </source>
</evidence>
<dbReference type="RefSeq" id="WP_289400943.1">
    <property type="nucleotide sequence ID" value="NZ_JAQIBC010000001.1"/>
</dbReference>
<dbReference type="SMART" id="SM00448">
    <property type="entry name" value="REC"/>
    <property type="match status" value="1"/>
</dbReference>
<comment type="caution">
    <text evidence="10">The sequence shown here is derived from an EMBL/GenBank/DDBJ whole genome shotgun (WGS) entry which is preliminary data.</text>
</comment>
<protein>
    <submittedName>
        <fullName evidence="10">Response regulator transcription factor</fullName>
    </submittedName>
</protein>
<dbReference type="Gene3D" id="1.10.10.10">
    <property type="entry name" value="Winged helix-like DNA-binding domain superfamily/Winged helix DNA-binding domain"/>
    <property type="match status" value="1"/>
</dbReference>
<dbReference type="PROSITE" id="PS51755">
    <property type="entry name" value="OMPR_PHOB"/>
    <property type="match status" value="1"/>
</dbReference>
<name>A0ABT7QP11_9BACT</name>
<feature type="modified residue" description="4-aspartylphosphate" evidence="6">
    <location>
        <position position="51"/>
    </location>
</feature>
<evidence type="ECO:0000313" key="11">
    <source>
        <dbReference type="Proteomes" id="UP001169066"/>
    </source>
</evidence>
<dbReference type="CDD" id="cd00383">
    <property type="entry name" value="trans_reg_C"/>
    <property type="match status" value="1"/>
</dbReference>
<evidence type="ECO:0000256" key="3">
    <source>
        <dbReference type="ARBA" id="ARBA00023015"/>
    </source>
</evidence>
<evidence type="ECO:0000256" key="5">
    <source>
        <dbReference type="ARBA" id="ARBA00023163"/>
    </source>
</evidence>
<evidence type="ECO:0000256" key="4">
    <source>
        <dbReference type="ARBA" id="ARBA00023125"/>
    </source>
</evidence>
<dbReference type="SUPFAM" id="SSF52172">
    <property type="entry name" value="CheY-like"/>
    <property type="match status" value="1"/>
</dbReference>
<dbReference type="PROSITE" id="PS50110">
    <property type="entry name" value="RESPONSE_REGULATORY"/>
    <property type="match status" value="1"/>
</dbReference>
<feature type="domain" description="OmpR/PhoB-type" evidence="9">
    <location>
        <begin position="124"/>
        <end position="218"/>
    </location>
</feature>
<keyword evidence="2" id="KW-0902">Two-component regulatory system</keyword>
<sequence length="220" mass="25414">MKVLLLEDELMLQGAIKEYLSDTGFEVTAFEDGKEAYENIASNSYDLFIFDINTPSMDGLSLLDKLQKEKIYVPTIFISAITEIEQISQAYALGCYDYLKKPFHLKELSLHIERLLKMADIRAKDLIKISKMYSYDAENKSLFFDGEAQLLTQKQLQILDLFAKNINKVVDFEMLRHYAWDDNPVDNAIIRAEIHRLRQVLKEDLITTLKGVGYTLSKQI</sequence>
<evidence type="ECO:0000256" key="2">
    <source>
        <dbReference type="ARBA" id="ARBA00023012"/>
    </source>
</evidence>
<dbReference type="Gene3D" id="3.40.50.2300">
    <property type="match status" value="1"/>
</dbReference>
<dbReference type="InterPro" id="IPR039420">
    <property type="entry name" value="WalR-like"/>
</dbReference>
<evidence type="ECO:0000256" key="6">
    <source>
        <dbReference type="PROSITE-ProRule" id="PRU00169"/>
    </source>
</evidence>